<dbReference type="InterPro" id="IPR008279">
    <property type="entry name" value="PEP-util_enz_mobile_dom"/>
</dbReference>
<evidence type="ECO:0000256" key="5">
    <source>
        <dbReference type="ARBA" id="ARBA00007837"/>
    </source>
</evidence>
<accession>A0A3N1ZVY0</accession>
<evidence type="ECO:0000313" key="24">
    <source>
        <dbReference type="EMBL" id="ROR54956.1"/>
    </source>
</evidence>
<evidence type="ECO:0000256" key="4">
    <source>
        <dbReference type="ARBA" id="ARBA00004496"/>
    </source>
</evidence>
<dbReference type="InterPro" id="IPR008731">
    <property type="entry name" value="PTS_EIN"/>
</dbReference>
<comment type="function">
    <text evidence="3 17">General (non sugar-specific) component of the phosphoenolpyruvate-dependent sugar phosphotransferase system (sugar PTS). This major carbohydrate active-transport system catalyzes the phosphorylation of incoming sugar substrates concomitantly with their translocation across the cell membrane. Enzyme I transfers the phosphoryl group from phosphoenolpyruvate (PEP) to the phosphoryl carrier protein (HPr).</text>
</comment>
<evidence type="ECO:0000256" key="15">
    <source>
        <dbReference type="ARBA" id="ARBA00022842"/>
    </source>
</evidence>
<dbReference type="InterPro" id="IPR036618">
    <property type="entry name" value="PtsI_HPr-bd_sf"/>
</dbReference>
<dbReference type="InterPro" id="IPR040442">
    <property type="entry name" value="Pyrv_kinase-like_dom_sf"/>
</dbReference>
<evidence type="ECO:0000256" key="14">
    <source>
        <dbReference type="ARBA" id="ARBA00022777"/>
    </source>
</evidence>
<dbReference type="InterPro" id="IPR000121">
    <property type="entry name" value="PEP_util_C"/>
</dbReference>
<feature type="binding site" evidence="20">
    <location>
        <position position="413"/>
    </location>
    <ligand>
        <name>Mg(2+)</name>
        <dbReference type="ChEBI" id="CHEBI:18420"/>
    </ligand>
</feature>
<dbReference type="Gene3D" id="1.10.274.10">
    <property type="entry name" value="PtsI, HPr-binding domain"/>
    <property type="match status" value="1"/>
</dbReference>
<keyword evidence="13 17" id="KW-0479">Metal-binding</keyword>
<evidence type="ECO:0000256" key="11">
    <source>
        <dbReference type="ARBA" id="ARBA00022679"/>
    </source>
</evidence>
<dbReference type="Gene3D" id="3.20.20.60">
    <property type="entry name" value="Phosphoenolpyruvate-binding domains"/>
    <property type="match status" value="1"/>
</dbReference>
<dbReference type="PRINTS" id="PR01736">
    <property type="entry name" value="PHPHTRNFRASE"/>
</dbReference>
<feature type="binding site" evidence="19">
    <location>
        <position position="327"/>
    </location>
    <ligand>
        <name>phosphoenolpyruvate</name>
        <dbReference type="ChEBI" id="CHEBI:58702"/>
    </ligand>
</feature>
<reference evidence="24 25" key="1">
    <citation type="submission" date="2018-11" db="EMBL/GenBank/DDBJ databases">
        <title>Sequencing the genomes of 1000 actinobacteria strains.</title>
        <authorList>
            <person name="Klenk H.-P."/>
        </authorList>
    </citation>
    <scope>NUCLEOTIDE SEQUENCE [LARGE SCALE GENOMIC DNA]</scope>
    <source>
        <strain evidence="24 25">DSM 10546</strain>
    </source>
</reference>
<evidence type="ECO:0000256" key="8">
    <source>
        <dbReference type="ARBA" id="ARBA00022448"/>
    </source>
</evidence>
<keyword evidence="12 17" id="KW-0598">Phosphotransferase system</keyword>
<evidence type="ECO:0000256" key="1">
    <source>
        <dbReference type="ARBA" id="ARBA00000683"/>
    </source>
</evidence>
<evidence type="ECO:0000256" key="20">
    <source>
        <dbReference type="PIRSR" id="PIRSR000732-3"/>
    </source>
</evidence>
<evidence type="ECO:0000256" key="7">
    <source>
        <dbReference type="ARBA" id="ARBA00016544"/>
    </source>
</evidence>
<dbReference type="EC" id="2.7.3.9" evidence="6 17"/>
<protein>
    <recommendedName>
        <fullName evidence="7 17">Phosphoenolpyruvate-protein phosphotransferase</fullName>
        <ecNumber evidence="6 17">2.7.3.9</ecNumber>
    </recommendedName>
    <alternativeName>
        <fullName evidence="16 17">Phosphotransferase system, enzyme I</fullName>
    </alternativeName>
</protein>
<dbReference type="InterPro" id="IPR018274">
    <property type="entry name" value="PEP_util_AS"/>
</dbReference>
<evidence type="ECO:0000256" key="3">
    <source>
        <dbReference type="ARBA" id="ARBA00002728"/>
    </source>
</evidence>
<dbReference type="RefSeq" id="WP_123575908.1">
    <property type="nucleotide sequence ID" value="NZ_RKHG01000001.1"/>
</dbReference>
<dbReference type="Pfam" id="PF05524">
    <property type="entry name" value="PEP-utilisers_N"/>
    <property type="match status" value="1"/>
</dbReference>
<gene>
    <name evidence="24" type="ORF">EDD41_2194</name>
</gene>
<dbReference type="SUPFAM" id="SSF51621">
    <property type="entry name" value="Phosphoenolpyruvate/pyruvate domain"/>
    <property type="match status" value="1"/>
</dbReference>
<evidence type="ECO:0000259" key="23">
    <source>
        <dbReference type="Pfam" id="PF05524"/>
    </source>
</evidence>
<feature type="binding site" evidence="19">
    <location>
        <begin position="436"/>
        <end position="437"/>
    </location>
    <ligand>
        <name>phosphoenolpyruvate</name>
        <dbReference type="ChEBI" id="CHEBI:58702"/>
    </ligand>
</feature>
<dbReference type="Gene3D" id="3.50.30.10">
    <property type="entry name" value="Phosphohistidine domain"/>
    <property type="match status" value="1"/>
</dbReference>
<evidence type="ECO:0000259" key="21">
    <source>
        <dbReference type="Pfam" id="PF00391"/>
    </source>
</evidence>
<evidence type="ECO:0000256" key="9">
    <source>
        <dbReference type="ARBA" id="ARBA00022490"/>
    </source>
</evidence>
<dbReference type="InterPro" id="IPR024692">
    <property type="entry name" value="PTS_EI"/>
</dbReference>
<dbReference type="GO" id="GO:0016301">
    <property type="term" value="F:kinase activity"/>
    <property type="evidence" value="ECO:0007669"/>
    <property type="project" value="UniProtKB-KW"/>
</dbReference>
<dbReference type="SUPFAM" id="SSF52009">
    <property type="entry name" value="Phosphohistidine domain"/>
    <property type="match status" value="1"/>
</dbReference>
<dbReference type="PROSITE" id="PS00370">
    <property type="entry name" value="PEP_ENZYMES_PHOS_SITE"/>
    <property type="match status" value="1"/>
</dbReference>
<evidence type="ECO:0000256" key="10">
    <source>
        <dbReference type="ARBA" id="ARBA00022597"/>
    </source>
</evidence>
<dbReference type="NCBIfam" id="TIGR01417">
    <property type="entry name" value="PTS_I_fam"/>
    <property type="match status" value="1"/>
</dbReference>
<sequence>MSSAAELRGTGVVPGVAYAPAIWTAPRPQLPEHSPNIAEEGREAEVGKFQAAAAAVSSRLAQRASHATGVAANVLEANASMASDKGWHKAIIKKIKTGMPSHLAVARATDEFVTMFEKIGGLMAERTTDLKDIRDRVIAELLGKPEPGVPTPEFPSILLADDLAPADTAGLDPTLVIGLVTELGGPTSHTAIISRQLGIPCIVAVNGLQHVAAGTDLLIDGAAGTLKTGVDAAEAEALVKADFERREAIRSWRGPAQLADGTPVDVLANVQDGAGAGRAAASEAAGIGLFRTELCFLSAENEPSIEEQAKIYREVIGAFPGKKVVVRTLDAGSDKPLKFANFDEEENPAMGVRGVRIAENQPALLTNQLDAVKAASDGDPTWVMAPMIATIEEAKSFAELCRARGLKPGVMVEVPAVAVQAEKFLEHVEFMSIGTNDLTQYTMAADRMSPKLARLTDPWQPAVLALIGMTAAAGQKIGKPVGVCGEAAADPFLACVLVGLGVTSLSMAVAAIPAVGAQLAKVTPEQCKAAAEAVLGASDTAQARELARAALS</sequence>
<dbReference type="InterPro" id="IPR036637">
    <property type="entry name" value="Phosphohistidine_dom_sf"/>
</dbReference>
<feature type="binding site" evidence="19">
    <location>
        <position position="447"/>
    </location>
    <ligand>
        <name>phosphoenolpyruvate</name>
        <dbReference type="ChEBI" id="CHEBI:58702"/>
    </ligand>
</feature>
<keyword evidence="14 17" id="KW-0418">Kinase</keyword>
<feature type="active site" description="Tele-phosphohistidine intermediate" evidence="18">
    <location>
        <position position="189"/>
    </location>
</feature>
<keyword evidence="8 17" id="KW-0813">Transport</keyword>
<evidence type="ECO:0000256" key="2">
    <source>
        <dbReference type="ARBA" id="ARBA00001946"/>
    </source>
</evidence>
<feature type="binding site" evidence="19">
    <location>
        <position position="291"/>
    </location>
    <ligand>
        <name>phosphoenolpyruvate</name>
        <dbReference type="ChEBI" id="CHEBI:58702"/>
    </ligand>
</feature>
<feature type="domain" description="Phosphotransferase system enzyme I N-terminal" evidence="23">
    <location>
        <begin position="8"/>
        <end position="126"/>
    </location>
</feature>
<dbReference type="Pfam" id="PF00391">
    <property type="entry name" value="PEP-utilizers"/>
    <property type="match status" value="1"/>
</dbReference>
<comment type="subcellular location">
    <subcellularLocation>
        <location evidence="4 17">Cytoplasm</location>
    </subcellularLocation>
</comment>
<evidence type="ECO:0000256" key="17">
    <source>
        <dbReference type="PIRNR" id="PIRNR000732"/>
    </source>
</evidence>
<dbReference type="GO" id="GO:0046872">
    <property type="term" value="F:metal ion binding"/>
    <property type="evidence" value="ECO:0007669"/>
    <property type="project" value="UniProtKB-KW"/>
</dbReference>
<dbReference type="AlphaFoldDB" id="A0A3N1ZVY0"/>
<feature type="domain" description="PEP-utilising enzyme C-terminal" evidence="22">
    <location>
        <begin position="254"/>
        <end position="522"/>
    </location>
</feature>
<dbReference type="InterPro" id="IPR015813">
    <property type="entry name" value="Pyrv/PenolPyrv_kinase-like_dom"/>
</dbReference>
<dbReference type="PROSITE" id="PS00742">
    <property type="entry name" value="PEP_ENZYMES_2"/>
    <property type="match status" value="1"/>
</dbReference>
<comment type="catalytic activity">
    <reaction evidence="1 17">
        <text>L-histidyl-[protein] + phosphoenolpyruvate = N(pros)-phospho-L-histidyl-[protein] + pyruvate</text>
        <dbReference type="Rhea" id="RHEA:23880"/>
        <dbReference type="Rhea" id="RHEA-COMP:9745"/>
        <dbReference type="Rhea" id="RHEA-COMP:9746"/>
        <dbReference type="ChEBI" id="CHEBI:15361"/>
        <dbReference type="ChEBI" id="CHEBI:29979"/>
        <dbReference type="ChEBI" id="CHEBI:58702"/>
        <dbReference type="ChEBI" id="CHEBI:64837"/>
        <dbReference type="EC" id="2.7.3.9"/>
    </reaction>
</comment>
<feature type="active site" description="Proton donor" evidence="18">
    <location>
        <position position="484"/>
    </location>
</feature>
<feature type="binding site" evidence="20">
    <location>
        <position position="437"/>
    </location>
    <ligand>
        <name>Mg(2+)</name>
        <dbReference type="ChEBI" id="CHEBI:18420"/>
    </ligand>
</feature>
<dbReference type="GO" id="GO:0008965">
    <property type="term" value="F:phosphoenolpyruvate-protein phosphotransferase activity"/>
    <property type="evidence" value="ECO:0007669"/>
    <property type="project" value="UniProtKB-EC"/>
</dbReference>
<evidence type="ECO:0000256" key="16">
    <source>
        <dbReference type="ARBA" id="ARBA00033235"/>
    </source>
</evidence>
<dbReference type="PANTHER" id="PTHR46244">
    <property type="entry name" value="PHOSPHOENOLPYRUVATE-PROTEIN PHOSPHOTRANSFERASE"/>
    <property type="match status" value="1"/>
</dbReference>
<dbReference type="PIRSF" id="PIRSF000732">
    <property type="entry name" value="PTS_enzyme_I"/>
    <property type="match status" value="1"/>
</dbReference>
<evidence type="ECO:0000256" key="13">
    <source>
        <dbReference type="ARBA" id="ARBA00022723"/>
    </source>
</evidence>
<feature type="domain" description="PEP-utilising enzyme mobile" evidence="21">
    <location>
        <begin position="155"/>
        <end position="224"/>
    </location>
</feature>
<dbReference type="InterPro" id="IPR023151">
    <property type="entry name" value="PEP_util_CS"/>
</dbReference>
<proteinExistence type="inferred from homology"/>
<organism evidence="24 25">
    <name type="scientific">Luteococcus japonicus</name>
    <dbReference type="NCBI Taxonomy" id="33984"/>
    <lineage>
        <taxon>Bacteria</taxon>
        <taxon>Bacillati</taxon>
        <taxon>Actinomycetota</taxon>
        <taxon>Actinomycetes</taxon>
        <taxon>Propionibacteriales</taxon>
        <taxon>Propionibacteriaceae</taxon>
        <taxon>Luteococcus</taxon>
    </lineage>
</organism>
<keyword evidence="15 17" id="KW-0460">Magnesium</keyword>
<dbReference type="InterPro" id="IPR050499">
    <property type="entry name" value="PEP-utilizing_PTS_enzyme"/>
</dbReference>
<dbReference type="GO" id="GO:0009401">
    <property type="term" value="P:phosphoenolpyruvate-dependent sugar phosphotransferase system"/>
    <property type="evidence" value="ECO:0007669"/>
    <property type="project" value="UniProtKB-KW"/>
</dbReference>
<dbReference type="Pfam" id="PF02896">
    <property type="entry name" value="PEP-utilizers_C"/>
    <property type="match status" value="1"/>
</dbReference>
<keyword evidence="9 17" id="KW-0963">Cytoplasm</keyword>
<comment type="cofactor">
    <cofactor evidence="2 17 20">
        <name>Mg(2+)</name>
        <dbReference type="ChEBI" id="CHEBI:18420"/>
    </cofactor>
</comment>
<evidence type="ECO:0000256" key="12">
    <source>
        <dbReference type="ARBA" id="ARBA00022683"/>
    </source>
</evidence>
<name>A0A3N1ZVY0_9ACTN</name>
<dbReference type="PANTHER" id="PTHR46244:SF3">
    <property type="entry name" value="PHOSPHOENOLPYRUVATE-PROTEIN PHOSPHOTRANSFERASE"/>
    <property type="match status" value="1"/>
</dbReference>
<dbReference type="InterPro" id="IPR006318">
    <property type="entry name" value="PTS_EI-like"/>
</dbReference>
<keyword evidence="24" id="KW-0670">Pyruvate</keyword>
<evidence type="ECO:0000256" key="19">
    <source>
        <dbReference type="PIRSR" id="PIRSR000732-2"/>
    </source>
</evidence>
<evidence type="ECO:0000259" key="22">
    <source>
        <dbReference type="Pfam" id="PF02896"/>
    </source>
</evidence>
<keyword evidence="10 17" id="KW-0762">Sugar transport</keyword>
<dbReference type="EMBL" id="RKHG01000001">
    <property type="protein sequence ID" value="ROR54956.1"/>
    <property type="molecule type" value="Genomic_DNA"/>
</dbReference>
<dbReference type="SUPFAM" id="SSF47831">
    <property type="entry name" value="Enzyme I of the PEP:sugar phosphotransferase system HPr-binding (sub)domain"/>
    <property type="match status" value="1"/>
</dbReference>
<dbReference type="GO" id="GO:0005737">
    <property type="term" value="C:cytoplasm"/>
    <property type="evidence" value="ECO:0007669"/>
    <property type="project" value="UniProtKB-SubCell"/>
</dbReference>
<keyword evidence="11 17" id="KW-0808">Transferase</keyword>
<dbReference type="Proteomes" id="UP000275749">
    <property type="component" value="Unassembled WGS sequence"/>
</dbReference>
<comment type="caution">
    <text evidence="24">The sequence shown here is derived from an EMBL/GenBank/DDBJ whole genome shotgun (WGS) entry which is preliminary data.</text>
</comment>
<evidence type="ECO:0000256" key="18">
    <source>
        <dbReference type="PIRSR" id="PIRSR000732-1"/>
    </source>
</evidence>
<evidence type="ECO:0000313" key="25">
    <source>
        <dbReference type="Proteomes" id="UP000275749"/>
    </source>
</evidence>
<evidence type="ECO:0000256" key="6">
    <source>
        <dbReference type="ARBA" id="ARBA00012232"/>
    </source>
</evidence>
<comment type="similarity">
    <text evidence="5 17">Belongs to the PEP-utilizing enzyme family.</text>
</comment>